<evidence type="ECO:0000259" key="5">
    <source>
        <dbReference type="PROSITE" id="PS50937"/>
    </source>
</evidence>
<dbReference type="OrthoDB" id="3824912at2"/>
<keyword evidence="3" id="KW-0238">DNA-binding</keyword>
<evidence type="ECO:0000256" key="1">
    <source>
        <dbReference type="ARBA" id="ARBA00022491"/>
    </source>
</evidence>
<name>A0A0N9ICQ3_9PSEU</name>
<dbReference type="AlphaFoldDB" id="A0A0N9ICQ3"/>
<dbReference type="PANTHER" id="PTHR30204:SF69">
    <property type="entry name" value="MERR-FAMILY TRANSCRIPTIONAL REGULATOR"/>
    <property type="match status" value="1"/>
</dbReference>
<keyword evidence="1" id="KW-0678">Repressor</keyword>
<evidence type="ECO:0000256" key="3">
    <source>
        <dbReference type="ARBA" id="ARBA00023125"/>
    </source>
</evidence>
<keyword evidence="7" id="KW-1185">Reference proteome</keyword>
<reference evidence="6 7" key="1">
    <citation type="submission" date="2015-07" db="EMBL/GenBank/DDBJ databases">
        <title>Genome sequencing of Kibdelosporangium phytohabitans.</title>
        <authorList>
            <person name="Qin S."/>
            <person name="Xing K."/>
        </authorList>
    </citation>
    <scope>NUCLEOTIDE SEQUENCE [LARGE SCALE GENOMIC DNA]</scope>
    <source>
        <strain evidence="6 7">KLBMP1111</strain>
    </source>
</reference>
<keyword evidence="4" id="KW-0804">Transcription</keyword>
<sequence length="122" mass="13413">MKIGDLARATGISTRLLRYYEEQGLITPYRTTSGHRVYGRDAADQVRHIRDLLAAGLSTSAIRDLLPCVEGPGLTLRHCAAPTLASHLKGMDDRISSLQAARTALADLLTRSTWESAPTRRR</sequence>
<keyword evidence="2" id="KW-0805">Transcription regulation</keyword>
<dbReference type="SMART" id="SM00422">
    <property type="entry name" value="HTH_MERR"/>
    <property type="match status" value="1"/>
</dbReference>
<dbReference type="PANTHER" id="PTHR30204">
    <property type="entry name" value="REDOX-CYCLING DRUG-SENSING TRANSCRIPTIONAL ACTIVATOR SOXR"/>
    <property type="match status" value="1"/>
</dbReference>
<dbReference type="InterPro" id="IPR009061">
    <property type="entry name" value="DNA-bd_dom_put_sf"/>
</dbReference>
<proteinExistence type="predicted"/>
<dbReference type="Pfam" id="PF13411">
    <property type="entry name" value="MerR_1"/>
    <property type="match status" value="1"/>
</dbReference>
<dbReference type="RefSeq" id="WP_054295995.1">
    <property type="nucleotide sequence ID" value="NZ_CP012752.1"/>
</dbReference>
<dbReference type="InterPro" id="IPR000551">
    <property type="entry name" value="MerR-type_HTH_dom"/>
</dbReference>
<dbReference type="GO" id="GO:0003677">
    <property type="term" value="F:DNA binding"/>
    <property type="evidence" value="ECO:0007669"/>
    <property type="project" value="UniProtKB-KW"/>
</dbReference>
<evidence type="ECO:0000256" key="4">
    <source>
        <dbReference type="ARBA" id="ARBA00023163"/>
    </source>
</evidence>
<dbReference type="Gene3D" id="1.10.1660.10">
    <property type="match status" value="1"/>
</dbReference>
<protein>
    <submittedName>
        <fullName evidence="6">MerR family transcriptional regulator</fullName>
    </submittedName>
</protein>
<organism evidence="6 7">
    <name type="scientific">Kibdelosporangium phytohabitans</name>
    <dbReference type="NCBI Taxonomy" id="860235"/>
    <lineage>
        <taxon>Bacteria</taxon>
        <taxon>Bacillati</taxon>
        <taxon>Actinomycetota</taxon>
        <taxon>Actinomycetes</taxon>
        <taxon>Pseudonocardiales</taxon>
        <taxon>Pseudonocardiaceae</taxon>
        <taxon>Kibdelosporangium</taxon>
    </lineage>
</organism>
<evidence type="ECO:0000313" key="6">
    <source>
        <dbReference type="EMBL" id="ALG14125.1"/>
    </source>
</evidence>
<dbReference type="Proteomes" id="UP000063699">
    <property type="component" value="Chromosome"/>
</dbReference>
<dbReference type="PROSITE" id="PS00552">
    <property type="entry name" value="HTH_MERR_1"/>
    <property type="match status" value="1"/>
</dbReference>
<feature type="domain" description="HTH merR-type" evidence="5">
    <location>
        <begin position="1"/>
        <end position="68"/>
    </location>
</feature>
<evidence type="ECO:0000256" key="2">
    <source>
        <dbReference type="ARBA" id="ARBA00023015"/>
    </source>
</evidence>
<dbReference type="STRING" id="860235.AOZ06_51165"/>
<dbReference type="EMBL" id="CP012752">
    <property type="protein sequence ID" value="ALG14125.1"/>
    <property type="molecule type" value="Genomic_DNA"/>
</dbReference>
<gene>
    <name evidence="6" type="ORF">AOZ06_51165</name>
</gene>
<accession>A0A0N9ICQ3</accession>
<dbReference type="InterPro" id="IPR047057">
    <property type="entry name" value="MerR_fam"/>
</dbReference>
<dbReference type="PRINTS" id="PR00040">
    <property type="entry name" value="HTHMERR"/>
</dbReference>
<dbReference type="GO" id="GO:0003700">
    <property type="term" value="F:DNA-binding transcription factor activity"/>
    <property type="evidence" value="ECO:0007669"/>
    <property type="project" value="InterPro"/>
</dbReference>
<evidence type="ECO:0000313" key="7">
    <source>
        <dbReference type="Proteomes" id="UP000063699"/>
    </source>
</evidence>
<dbReference type="KEGG" id="kphy:AOZ06_51165"/>
<dbReference type="SUPFAM" id="SSF46955">
    <property type="entry name" value="Putative DNA-binding domain"/>
    <property type="match status" value="1"/>
</dbReference>
<dbReference type="PROSITE" id="PS50937">
    <property type="entry name" value="HTH_MERR_2"/>
    <property type="match status" value="1"/>
</dbReference>